<feature type="domain" description="HTH tetR-type" evidence="3">
    <location>
        <begin position="9"/>
        <end position="69"/>
    </location>
</feature>
<dbReference type="InterPro" id="IPR001647">
    <property type="entry name" value="HTH_TetR"/>
</dbReference>
<dbReference type="EMBL" id="FWXI01000001">
    <property type="protein sequence ID" value="SMC33246.1"/>
    <property type="molecule type" value="Genomic_DNA"/>
</dbReference>
<protein>
    <submittedName>
        <fullName evidence="4">Transcriptional regulator, TetR family</fullName>
    </submittedName>
</protein>
<dbReference type="STRING" id="112901.SAMN04488500_101190"/>
<dbReference type="RefSeq" id="WP_084573715.1">
    <property type="nucleotide sequence ID" value="NZ_CP155572.1"/>
</dbReference>
<dbReference type="Pfam" id="PF00440">
    <property type="entry name" value="TetR_N"/>
    <property type="match status" value="1"/>
</dbReference>
<dbReference type="OrthoDB" id="9814200at2"/>
<dbReference type="PROSITE" id="PS50977">
    <property type="entry name" value="HTH_TETR_2"/>
    <property type="match status" value="1"/>
</dbReference>
<evidence type="ECO:0000313" key="4">
    <source>
        <dbReference type="EMBL" id="SMC33246.1"/>
    </source>
</evidence>
<organism evidence="4 5">
    <name type="scientific">Sporomusa malonica</name>
    <dbReference type="NCBI Taxonomy" id="112901"/>
    <lineage>
        <taxon>Bacteria</taxon>
        <taxon>Bacillati</taxon>
        <taxon>Bacillota</taxon>
        <taxon>Negativicutes</taxon>
        <taxon>Selenomonadales</taxon>
        <taxon>Sporomusaceae</taxon>
        <taxon>Sporomusa</taxon>
    </lineage>
</organism>
<dbReference type="AlphaFoldDB" id="A0A1W1YAR1"/>
<evidence type="ECO:0000259" key="3">
    <source>
        <dbReference type="PROSITE" id="PS50977"/>
    </source>
</evidence>
<dbReference type="Proteomes" id="UP000192738">
    <property type="component" value="Unassembled WGS sequence"/>
</dbReference>
<dbReference type="PRINTS" id="PR00455">
    <property type="entry name" value="HTHTETR"/>
</dbReference>
<dbReference type="SUPFAM" id="SSF46689">
    <property type="entry name" value="Homeodomain-like"/>
    <property type="match status" value="1"/>
</dbReference>
<name>A0A1W1YAR1_9FIRM</name>
<gene>
    <name evidence="4" type="ORF">SAMN04488500_101190</name>
</gene>
<evidence type="ECO:0000256" key="2">
    <source>
        <dbReference type="PROSITE-ProRule" id="PRU00335"/>
    </source>
</evidence>
<feature type="DNA-binding region" description="H-T-H motif" evidence="2">
    <location>
        <begin position="32"/>
        <end position="51"/>
    </location>
</feature>
<dbReference type="Gene3D" id="1.10.357.10">
    <property type="entry name" value="Tetracycline Repressor, domain 2"/>
    <property type="match status" value="1"/>
</dbReference>
<keyword evidence="5" id="KW-1185">Reference proteome</keyword>
<dbReference type="PANTHER" id="PTHR43479">
    <property type="entry name" value="ACREF/ENVCD OPERON REPRESSOR-RELATED"/>
    <property type="match status" value="1"/>
</dbReference>
<dbReference type="InterPro" id="IPR050624">
    <property type="entry name" value="HTH-type_Tx_Regulator"/>
</dbReference>
<evidence type="ECO:0000256" key="1">
    <source>
        <dbReference type="ARBA" id="ARBA00023125"/>
    </source>
</evidence>
<proteinExistence type="predicted"/>
<dbReference type="InterPro" id="IPR009057">
    <property type="entry name" value="Homeodomain-like_sf"/>
</dbReference>
<sequence>MARPSQDPQIRITEILNAAEPLFYSKGYHETAISDIAQKMGVAQGTIYYYFKSKEELLEALINRVLSDIMSQIKILIHSSNISSHNKMQVAIQTLFQSLYRDDGLVFEFLYNDRTIHILDKLARQGDQLFSPLLLEIIEEGNREHYFNAAHPQAVVNIVLSILDSLIEAIYKKVPAELLRYQFELAEDLIETALGVEKDTIHIVINNEL</sequence>
<accession>A0A1W1YAR1</accession>
<evidence type="ECO:0000313" key="5">
    <source>
        <dbReference type="Proteomes" id="UP000192738"/>
    </source>
</evidence>
<dbReference type="GO" id="GO:0003677">
    <property type="term" value="F:DNA binding"/>
    <property type="evidence" value="ECO:0007669"/>
    <property type="project" value="UniProtKB-UniRule"/>
</dbReference>
<keyword evidence="1 2" id="KW-0238">DNA-binding</keyword>
<reference evidence="4 5" key="1">
    <citation type="submission" date="2017-04" db="EMBL/GenBank/DDBJ databases">
        <authorList>
            <person name="Afonso C.L."/>
            <person name="Miller P.J."/>
            <person name="Scott M.A."/>
            <person name="Spackman E."/>
            <person name="Goraichik I."/>
            <person name="Dimitrov K.M."/>
            <person name="Suarez D.L."/>
            <person name="Swayne D.E."/>
        </authorList>
    </citation>
    <scope>NUCLEOTIDE SEQUENCE [LARGE SCALE GENOMIC DNA]</scope>
    <source>
        <strain evidence="4 5">DSM 5090</strain>
    </source>
</reference>
<dbReference type="PANTHER" id="PTHR43479:SF11">
    <property type="entry name" value="ACREF_ENVCD OPERON REPRESSOR-RELATED"/>
    <property type="match status" value="1"/>
</dbReference>